<feature type="region of interest" description="Disordered" evidence="15">
    <location>
        <begin position="429"/>
        <end position="450"/>
    </location>
</feature>
<evidence type="ECO:0000256" key="2">
    <source>
        <dbReference type="ARBA" id="ARBA00004922"/>
    </source>
</evidence>
<feature type="transmembrane region" description="Helical" evidence="16">
    <location>
        <begin position="354"/>
        <end position="378"/>
    </location>
</feature>
<feature type="transmembrane region" description="Helical" evidence="16">
    <location>
        <begin position="66"/>
        <end position="85"/>
    </location>
</feature>
<feature type="transmembrane region" description="Helical" evidence="16">
    <location>
        <begin position="310"/>
        <end position="333"/>
    </location>
</feature>
<keyword evidence="8 16" id="KW-0812">Transmembrane</keyword>
<dbReference type="PANTHER" id="PTHR12989">
    <property type="entry name" value="ALPHA-1,2-GLUCOSYLTRANSFERASE ALG10"/>
    <property type="match status" value="1"/>
</dbReference>
<evidence type="ECO:0000256" key="11">
    <source>
        <dbReference type="ARBA" id="ARBA00023136"/>
    </source>
</evidence>
<gene>
    <name evidence="17" type="ORF">K402DRAFT_339201</name>
</gene>
<feature type="transmembrane region" description="Helical" evidence="16">
    <location>
        <begin position="176"/>
        <end position="200"/>
    </location>
</feature>
<evidence type="ECO:0000256" key="5">
    <source>
        <dbReference type="ARBA" id="ARBA00018512"/>
    </source>
</evidence>
<dbReference type="GO" id="GO:0106073">
    <property type="term" value="F:dolichyl pyrophosphate Glc2Man9GlcNAc2 alpha-1,2-glucosyltransferase activity"/>
    <property type="evidence" value="ECO:0007669"/>
    <property type="project" value="UniProtKB-EC"/>
</dbReference>
<comment type="function">
    <text evidence="13">Dol-P-Glc:Glc(2)Man(9)GlcNAc(2)-PP-Dol alpha-1,2-glucosyltransferase that operates in the biosynthetic pathway of dolichol-linked oligosaccharides, the glycan precursors employed in protein asparagine (N)-glycosylation. The assembly of dolichol-linked oligosaccharides begins on the cytosolic side of the endoplasmic reticulum membrane and finishes in its lumen. The sequential addition of sugars to dolichol pyrophosphate produces dolichol-linked oligosaccharides containing fourteen sugars, including two GlcNAcs, nine mannoses and three glucoses. Once assembled, the oligosaccharide is transferred from the lipid to nascent proteins by oligosaccharyltransferases. In the lumen of the endoplasmic reticulum, adds the third and last glucose residue from dolichyl phosphate glucose (Dol-P-Glc) onto the lipid-linked oligosaccharide intermediate Glc(2)Man(9)GlcNAc(2)-PP-Dol to produce Glc(3)Man(9)GlcNAc(2)-PP-Dol.</text>
</comment>
<protein>
    <recommendedName>
        <fullName evidence="5">Dol-P-Glc:Glc(2)Man(9)GlcNAc(2)-PP-Dol alpha-1,2-glucosyltransferase</fullName>
        <ecNumber evidence="4">2.4.1.256</ecNumber>
    </recommendedName>
    <alternativeName>
        <fullName evidence="12">Asparagine-linked glycosylation protein 10</fullName>
    </alternativeName>
</protein>
<evidence type="ECO:0000256" key="9">
    <source>
        <dbReference type="ARBA" id="ARBA00022824"/>
    </source>
</evidence>
<dbReference type="PIRSF" id="PIRSF028810">
    <property type="entry name" value="Alpha1_2_glucosyltferase_Alg10"/>
    <property type="match status" value="1"/>
</dbReference>
<evidence type="ECO:0000313" key="18">
    <source>
        <dbReference type="Proteomes" id="UP000800041"/>
    </source>
</evidence>
<comment type="pathway">
    <text evidence="2">Protein modification; protein glycosylation.</text>
</comment>
<dbReference type="InterPro" id="IPR016900">
    <property type="entry name" value="Alg10"/>
</dbReference>
<accession>A0A6G1GQP5</accession>
<evidence type="ECO:0000256" key="13">
    <source>
        <dbReference type="ARBA" id="ARBA00044727"/>
    </source>
</evidence>
<dbReference type="GO" id="GO:0006488">
    <property type="term" value="P:dolichol-linked oligosaccharide biosynthetic process"/>
    <property type="evidence" value="ECO:0007669"/>
    <property type="project" value="InterPro"/>
</dbReference>
<dbReference type="Proteomes" id="UP000800041">
    <property type="component" value="Unassembled WGS sequence"/>
</dbReference>
<evidence type="ECO:0000256" key="4">
    <source>
        <dbReference type="ARBA" id="ARBA00011967"/>
    </source>
</evidence>
<dbReference type="PANTHER" id="PTHR12989:SF10">
    <property type="entry name" value="DOL-P-GLC:GLC(2)MAN(9)GLCNAC(2)-PP-DOL ALPHA-1,2-GLUCOSYLTRANSFERASE-RELATED"/>
    <property type="match status" value="1"/>
</dbReference>
<evidence type="ECO:0000256" key="14">
    <source>
        <dbReference type="ARBA" id="ARBA00048064"/>
    </source>
</evidence>
<evidence type="ECO:0000256" key="10">
    <source>
        <dbReference type="ARBA" id="ARBA00022989"/>
    </source>
</evidence>
<dbReference type="UniPathway" id="UPA00378"/>
<name>A0A6G1GQP5_9PEZI</name>
<dbReference type="EMBL" id="ML977178">
    <property type="protein sequence ID" value="KAF1983069.1"/>
    <property type="molecule type" value="Genomic_DNA"/>
</dbReference>
<organism evidence="17 18">
    <name type="scientific">Aulographum hederae CBS 113979</name>
    <dbReference type="NCBI Taxonomy" id="1176131"/>
    <lineage>
        <taxon>Eukaryota</taxon>
        <taxon>Fungi</taxon>
        <taxon>Dikarya</taxon>
        <taxon>Ascomycota</taxon>
        <taxon>Pezizomycotina</taxon>
        <taxon>Dothideomycetes</taxon>
        <taxon>Pleosporomycetidae</taxon>
        <taxon>Aulographales</taxon>
        <taxon>Aulographaceae</taxon>
    </lineage>
</organism>
<keyword evidence="18" id="KW-1185">Reference proteome</keyword>
<evidence type="ECO:0000313" key="17">
    <source>
        <dbReference type="EMBL" id="KAF1983069.1"/>
    </source>
</evidence>
<proteinExistence type="inferred from homology"/>
<feature type="transmembrane region" description="Helical" evidence="16">
    <location>
        <begin position="455"/>
        <end position="477"/>
    </location>
</feature>
<sequence length="570" mass="63312">MGFIFASSLGLAVLGITLLGSLWLQAVSREVPEPYLDEVFHVRQAQVYCAGKFDVWDPKITTPPGLYLLSYAIYFVTGSCNIYVLRALNVGSTTGVCVLAYLIRQKLEATSTQSGGKPKWTVSHTALNVSLFPPLFFFSGLYYTDVASTFFVLLSYHLFLSSGEHSSNLSSSAVTVVAGVVALLFRQTNIFWVAIFPLGLSIVKVLKSGRGASVQWAAKHDTSFVGVCNDSWDGARLYDPQVAEAKLEDYFKTVVSIAVKALRDLPAVVLIAMPYVSLIAIFGGFVIQNGGVVLGDKSNHVATLHVTQMFYIWPNIFFFSFPAKLGMVFRSFLSTSGLLISGGASARPPAVPRVWVLASFIAIGLVVVHFNTIIHPFTLADNRHYVFYVFRILRRHPIIKYLAVPIYIMCGFVTIQSLGTIATKRDSQGAKKANLKSSTSAPSPRKAGPAPVHGVPVSFVLVWLATTALNLITAPLVEPRYFIVPWLMWRLHLPTADPEIQKPSQSRNVEVYSRYQSWAWSVLNLVQEPWFQLSLETLWYAFVNIATMYMFLARGFSWPQEPGNIQRFMW</sequence>
<evidence type="ECO:0000256" key="3">
    <source>
        <dbReference type="ARBA" id="ARBA00010600"/>
    </source>
</evidence>
<dbReference type="Pfam" id="PF04922">
    <property type="entry name" value="DIE2_ALG10"/>
    <property type="match status" value="1"/>
</dbReference>
<evidence type="ECO:0000256" key="16">
    <source>
        <dbReference type="SAM" id="Phobius"/>
    </source>
</evidence>
<evidence type="ECO:0000256" key="7">
    <source>
        <dbReference type="ARBA" id="ARBA00022679"/>
    </source>
</evidence>
<evidence type="ECO:0000256" key="15">
    <source>
        <dbReference type="SAM" id="MobiDB-lite"/>
    </source>
</evidence>
<evidence type="ECO:0000256" key="12">
    <source>
        <dbReference type="ARBA" id="ARBA00032069"/>
    </source>
</evidence>
<keyword evidence="7 17" id="KW-0808">Transferase</keyword>
<dbReference type="OrthoDB" id="4769at2759"/>
<comment type="catalytic activity">
    <reaction evidence="14">
        <text>an alpha-D-Glc-(1-&gt;3)-alpha-D-Glc-(1-&gt;3)-alpha-D-Man-(1-&gt;2)-alpha-D-Man-(1-&gt;2)-alpha-D-Man-(1-&gt;3)-[alpha-D-Man-(1-&gt;2)-alpha-D-Man-(1-&gt;3)-[alpha-D-Man-(1-&gt;2)-alpha-D-Man-(1-&gt;6)]-alpha-D-Man-(1-&gt;6)]-beta-D-Man-(1-&gt;4)-beta-D-GlcNAc-(1-&gt;4)-alpha-D-GlcNAc-diphospho-di-trans,poly-cis-dolichol + a di-trans,poly-cis-dolichyl beta-D-glucosyl phosphate = a alpha-D-Glc-(1-&gt;2)-alpha-D-Glc-(1-&gt;3)-alpha-D-Glc-(1-&gt;3)-alpha-D-Man-(1-&gt;2)-alpha-D-Man-(1-&gt;2)-alpha-D-Man-(1-&gt;3)-[alpha-D-Man-(1-&gt;2)-alpha-D-Man-(1-&gt;3)-[alpha-D-Man-(1-&gt;2)-alpha-D-Man-(1-&gt;6)]-alpha-D-Man-(1-&gt;6)]-beta-D-Man-(1-&gt;4)-beta-D-GlcNAc-(1-&gt;4)-alpha-D-GlcNAc-diphospho-di-trans,poly-cis-dolichol + a di-trans,poly-cis-dolichyl phosphate + H(+)</text>
        <dbReference type="Rhea" id="RHEA:29543"/>
        <dbReference type="Rhea" id="RHEA-COMP:19498"/>
        <dbReference type="Rhea" id="RHEA-COMP:19502"/>
        <dbReference type="Rhea" id="RHEA-COMP:19512"/>
        <dbReference type="Rhea" id="RHEA-COMP:19522"/>
        <dbReference type="ChEBI" id="CHEBI:15378"/>
        <dbReference type="ChEBI" id="CHEBI:57525"/>
        <dbReference type="ChEBI" id="CHEBI:57683"/>
        <dbReference type="ChEBI" id="CHEBI:132522"/>
        <dbReference type="ChEBI" id="CHEBI:132523"/>
        <dbReference type="EC" id="2.4.1.256"/>
    </reaction>
    <physiologicalReaction direction="left-to-right" evidence="14">
        <dbReference type="Rhea" id="RHEA:29544"/>
    </physiologicalReaction>
</comment>
<keyword evidence="11 16" id="KW-0472">Membrane</keyword>
<comment type="similarity">
    <text evidence="3">Belongs to the ALG10 glucosyltransferase family.</text>
</comment>
<keyword evidence="6" id="KW-0328">Glycosyltransferase</keyword>
<comment type="subcellular location">
    <subcellularLocation>
        <location evidence="1">Endoplasmic reticulum membrane</location>
        <topology evidence="1">Multi-pass membrane protein</topology>
    </subcellularLocation>
</comment>
<keyword evidence="10 16" id="KW-1133">Transmembrane helix</keyword>
<evidence type="ECO:0000256" key="1">
    <source>
        <dbReference type="ARBA" id="ARBA00004477"/>
    </source>
</evidence>
<reference evidence="17" key="1">
    <citation type="journal article" date="2020" name="Stud. Mycol.">
        <title>101 Dothideomycetes genomes: a test case for predicting lifestyles and emergence of pathogens.</title>
        <authorList>
            <person name="Haridas S."/>
            <person name="Albert R."/>
            <person name="Binder M."/>
            <person name="Bloem J."/>
            <person name="Labutti K."/>
            <person name="Salamov A."/>
            <person name="Andreopoulos B."/>
            <person name="Baker S."/>
            <person name="Barry K."/>
            <person name="Bills G."/>
            <person name="Bluhm B."/>
            <person name="Cannon C."/>
            <person name="Castanera R."/>
            <person name="Culley D."/>
            <person name="Daum C."/>
            <person name="Ezra D."/>
            <person name="Gonzalez J."/>
            <person name="Henrissat B."/>
            <person name="Kuo A."/>
            <person name="Liang C."/>
            <person name="Lipzen A."/>
            <person name="Lutzoni F."/>
            <person name="Magnuson J."/>
            <person name="Mondo S."/>
            <person name="Nolan M."/>
            <person name="Ohm R."/>
            <person name="Pangilinan J."/>
            <person name="Park H.-J."/>
            <person name="Ramirez L."/>
            <person name="Alfaro M."/>
            <person name="Sun H."/>
            <person name="Tritt A."/>
            <person name="Yoshinaga Y."/>
            <person name="Zwiers L.-H."/>
            <person name="Turgeon B."/>
            <person name="Goodwin S."/>
            <person name="Spatafora J."/>
            <person name="Crous P."/>
            <person name="Grigoriev I."/>
        </authorList>
    </citation>
    <scope>NUCLEOTIDE SEQUENCE</scope>
    <source>
        <strain evidence="17">CBS 113979</strain>
    </source>
</reference>
<evidence type="ECO:0000256" key="6">
    <source>
        <dbReference type="ARBA" id="ARBA00022676"/>
    </source>
</evidence>
<feature type="transmembrane region" description="Helical" evidence="16">
    <location>
        <begin position="267"/>
        <end position="290"/>
    </location>
</feature>
<keyword evidence="9" id="KW-0256">Endoplasmic reticulum</keyword>
<dbReference type="AlphaFoldDB" id="A0A6G1GQP5"/>
<feature type="transmembrane region" description="Helical" evidence="16">
    <location>
        <begin position="398"/>
        <end position="422"/>
    </location>
</feature>
<evidence type="ECO:0000256" key="8">
    <source>
        <dbReference type="ARBA" id="ARBA00022692"/>
    </source>
</evidence>
<dbReference type="EC" id="2.4.1.256" evidence="4"/>
<feature type="transmembrane region" description="Helical" evidence="16">
    <location>
        <begin position="135"/>
        <end position="156"/>
    </location>
</feature>
<dbReference type="GO" id="GO:0005789">
    <property type="term" value="C:endoplasmic reticulum membrane"/>
    <property type="evidence" value="ECO:0007669"/>
    <property type="project" value="UniProtKB-SubCell"/>
</dbReference>